<feature type="compositionally biased region" description="Basic and acidic residues" evidence="1">
    <location>
        <begin position="150"/>
        <end position="161"/>
    </location>
</feature>
<feature type="compositionally biased region" description="Basic and acidic residues" evidence="1">
    <location>
        <begin position="193"/>
        <end position="213"/>
    </location>
</feature>
<evidence type="ECO:0000313" key="3">
    <source>
        <dbReference type="Proteomes" id="UP000011750"/>
    </source>
</evidence>
<dbReference type="InParanoid" id="M4FIB8"/>
<reference evidence="2" key="3">
    <citation type="submission" date="2023-03" db="UniProtKB">
        <authorList>
            <consortium name="EnsemblPlants"/>
        </authorList>
    </citation>
    <scope>IDENTIFICATION</scope>
    <source>
        <strain evidence="2">cv. Chiifu-401-42</strain>
    </source>
</reference>
<feature type="compositionally biased region" description="Basic and acidic residues" evidence="1">
    <location>
        <begin position="169"/>
        <end position="183"/>
    </location>
</feature>
<feature type="compositionally biased region" description="Polar residues" evidence="1">
    <location>
        <begin position="10"/>
        <end position="19"/>
    </location>
</feature>
<keyword evidence="3" id="KW-1185">Reference proteome</keyword>
<dbReference type="HOGENOM" id="CLU_1095611_0_0_1"/>
<dbReference type="AlphaFoldDB" id="M4FIB8"/>
<organism evidence="2 3">
    <name type="scientific">Brassica campestris</name>
    <name type="common">Field mustard</name>
    <dbReference type="NCBI Taxonomy" id="3711"/>
    <lineage>
        <taxon>Eukaryota</taxon>
        <taxon>Viridiplantae</taxon>
        <taxon>Streptophyta</taxon>
        <taxon>Embryophyta</taxon>
        <taxon>Tracheophyta</taxon>
        <taxon>Spermatophyta</taxon>
        <taxon>Magnoliopsida</taxon>
        <taxon>eudicotyledons</taxon>
        <taxon>Gunneridae</taxon>
        <taxon>Pentapetalae</taxon>
        <taxon>rosids</taxon>
        <taxon>malvids</taxon>
        <taxon>Brassicales</taxon>
        <taxon>Brassicaceae</taxon>
        <taxon>Brassiceae</taxon>
        <taxon>Brassica</taxon>
    </lineage>
</organism>
<evidence type="ECO:0000256" key="1">
    <source>
        <dbReference type="SAM" id="MobiDB-lite"/>
    </source>
</evidence>
<dbReference type="Proteomes" id="UP000011750">
    <property type="component" value="Unassembled WGS sequence"/>
</dbReference>
<dbReference type="EnsemblPlants" id="Bra040847.1">
    <property type="protein sequence ID" value="Bra040847.1-P"/>
    <property type="gene ID" value="Bra040847"/>
</dbReference>
<reference evidence="3" key="1">
    <citation type="journal article" date="2011" name="Nat. Genet.">
        <title>The genome of the mesopolyploid crop species Brassica rapa.</title>
        <authorList>
            <consortium name="Brassica rapa Genome Sequencing Project Consortium"/>
            <person name="Wang X."/>
            <person name="Wang H."/>
            <person name="Wang J."/>
            <person name="Sun R."/>
            <person name="Wu J."/>
            <person name="Liu S."/>
            <person name="Bai Y."/>
            <person name="Mun J.H."/>
            <person name="Bancroft I."/>
            <person name="Cheng F."/>
            <person name="Huang S."/>
            <person name="Li X."/>
            <person name="Hua W."/>
            <person name="Wang J."/>
            <person name="Wang X."/>
            <person name="Freeling M."/>
            <person name="Pires J.C."/>
            <person name="Paterson A.H."/>
            <person name="Chalhoub B."/>
            <person name="Wang B."/>
            <person name="Hayward A."/>
            <person name="Sharpe A.G."/>
            <person name="Park B.S."/>
            <person name="Weisshaar B."/>
            <person name="Liu B."/>
            <person name="Li B."/>
            <person name="Liu B."/>
            <person name="Tong C."/>
            <person name="Song C."/>
            <person name="Duran C."/>
            <person name="Peng C."/>
            <person name="Geng C."/>
            <person name="Koh C."/>
            <person name="Lin C."/>
            <person name="Edwards D."/>
            <person name="Mu D."/>
            <person name="Shen D."/>
            <person name="Soumpourou E."/>
            <person name="Li F."/>
            <person name="Fraser F."/>
            <person name="Conant G."/>
            <person name="Lassalle G."/>
            <person name="King G.J."/>
            <person name="Bonnema G."/>
            <person name="Tang H."/>
            <person name="Wang H."/>
            <person name="Belcram H."/>
            <person name="Zhou H."/>
            <person name="Hirakawa H."/>
            <person name="Abe H."/>
            <person name="Guo H."/>
            <person name="Wang H."/>
            <person name="Jin H."/>
            <person name="Parkin I.A."/>
            <person name="Batley J."/>
            <person name="Kim J.S."/>
            <person name="Just J."/>
            <person name="Li J."/>
            <person name="Xu J."/>
            <person name="Deng J."/>
            <person name="Kim J.A."/>
            <person name="Li J."/>
            <person name="Yu J."/>
            <person name="Meng J."/>
            <person name="Wang J."/>
            <person name="Min J."/>
            <person name="Poulain J."/>
            <person name="Wang J."/>
            <person name="Hatakeyama K."/>
            <person name="Wu K."/>
            <person name="Wang L."/>
            <person name="Fang L."/>
            <person name="Trick M."/>
            <person name="Links M.G."/>
            <person name="Zhao M."/>
            <person name="Jin M."/>
            <person name="Ramchiary N."/>
            <person name="Drou N."/>
            <person name="Berkman P.J."/>
            <person name="Cai Q."/>
            <person name="Huang Q."/>
            <person name="Li R."/>
            <person name="Tabata S."/>
            <person name="Cheng S."/>
            <person name="Zhang S."/>
            <person name="Zhang S."/>
            <person name="Huang S."/>
            <person name="Sato S."/>
            <person name="Sun S."/>
            <person name="Kwon S.J."/>
            <person name="Choi S.R."/>
            <person name="Lee T.H."/>
            <person name="Fan W."/>
            <person name="Zhao X."/>
            <person name="Tan X."/>
            <person name="Xu X."/>
            <person name="Wang Y."/>
            <person name="Qiu Y."/>
            <person name="Yin Y."/>
            <person name="Li Y."/>
            <person name="Du Y."/>
            <person name="Liao Y."/>
            <person name="Lim Y."/>
            <person name="Narusaka Y."/>
            <person name="Wang Y."/>
            <person name="Wang Z."/>
            <person name="Li Z."/>
            <person name="Wang Z."/>
            <person name="Xiong Z."/>
            <person name="Zhang Z."/>
        </authorList>
    </citation>
    <scope>NUCLEOTIDE SEQUENCE [LARGE SCALE GENOMIC DNA]</scope>
    <source>
        <strain evidence="3">cv. Chiifu-401-42</strain>
    </source>
</reference>
<reference evidence="3" key="2">
    <citation type="journal article" date="2018" name="Hortic Res">
        <title>Improved Brassica rapa reference genome by single-molecule sequencing and chromosome conformation capture technologies.</title>
        <authorList>
            <person name="Zhang L."/>
            <person name="Cai X."/>
            <person name="Wu J."/>
            <person name="Liu M."/>
            <person name="Grob S."/>
            <person name="Cheng F."/>
            <person name="Liang J."/>
            <person name="Cai C."/>
            <person name="Liu Z."/>
            <person name="Liu B."/>
            <person name="Wang F."/>
            <person name="Li S."/>
            <person name="Liu F."/>
            <person name="Li X."/>
            <person name="Cheng L."/>
            <person name="Yang W."/>
            <person name="Li M.H."/>
            <person name="Grossniklaus U."/>
            <person name="Zheng H."/>
            <person name="Wang X."/>
        </authorList>
    </citation>
    <scope>NUCLEOTIDE SEQUENCE [LARGE SCALE GENOMIC DNA]</scope>
    <source>
        <strain evidence="3">cv. Chiifu-401-42</strain>
    </source>
</reference>
<sequence length="254" mass="29030">MHRARETIEENPSLSSEVQSLKEKLDEHSKQLEQSVEKLSQLHSENTILRDQNQALNATGNKKHRFNARGPKVKDTRNWRSFQRSRTLDHSINPRNPRRTYVDRSAWSPPKPFKVASARKTWSSHDPRPPPHIDKIAKPYQVSASGLTDKQMRHEYSKETSSENTSDGLEQRAPRRNRLEKLSQTHKRSRALQKKEEPSNKEARPKSKSKPAEHLATTGPCPQVRVPAAGSRFHVPESGTFLRLPGQVISPALR</sequence>
<feature type="region of interest" description="Disordered" evidence="1">
    <location>
        <begin position="1"/>
        <end position="34"/>
    </location>
</feature>
<feature type="region of interest" description="Disordered" evidence="1">
    <location>
        <begin position="55"/>
        <end position="230"/>
    </location>
</feature>
<name>M4FIB8_BRACM</name>
<feature type="compositionally biased region" description="Basic and acidic residues" evidence="1">
    <location>
        <begin position="20"/>
        <end position="31"/>
    </location>
</feature>
<accession>M4FIB8</accession>
<feature type="compositionally biased region" description="Basic and acidic residues" evidence="1">
    <location>
        <begin position="123"/>
        <end position="137"/>
    </location>
</feature>
<protein>
    <submittedName>
        <fullName evidence="2">Uncharacterized protein</fullName>
    </submittedName>
</protein>
<evidence type="ECO:0000313" key="2">
    <source>
        <dbReference type="EnsemblPlants" id="Bra040847.1-P"/>
    </source>
</evidence>
<proteinExistence type="predicted"/>
<dbReference type="Gramene" id="Bra040847.1">
    <property type="protein sequence ID" value="Bra040847.1-P"/>
    <property type="gene ID" value="Bra040847"/>
</dbReference>